<dbReference type="Proteomes" id="UP000297739">
    <property type="component" value="Unassembled WGS sequence"/>
</dbReference>
<dbReference type="RefSeq" id="WP_135497534.1">
    <property type="nucleotide sequence ID" value="NZ_SRLD01000016.1"/>
</dbReference>
<dbReference type="OrthoDB" id="9793216at2"/>
<evidence type="ECO:0000313" key="2">
    <source>
        <dbReference type="EMBL" id="TGE16395.1"/>
    </source>
</evidence>
<feature type="domain" description="DinB-like" evidence="1">
    <location>
        <begin position="38"/>
        <end position="164"/>
    </location>
</feature>
<proteinExistence type="predicted"/>
<dbReference type="Gene3D" id="1.20.120.450">
    <property type="entry name" value="dinb family like domain"/>
    <property type="match status" value="1"/>
</dbReference>
<dbReference type="Pfam" id="PF12867">
    <property type="entry name" value="DinB_2"/>
    <property type="match status" value="1"/>
</dbReference>
<keyword evidence="3" id="KW-1185">Reference proteome</keyword>
<accession>A0A4Z0PKN5</accession>
<evidence type="ECO:0000313" key="3">
    <source>
        <dbReference type="Proteomes" id="UP000297739"/>
    </source>
</evidence>
<organism evidence="2 3">
    <name type="scientific">Hymenobacter elongatus</name>
    <dbReference type="NCBI Taxonomy" id="877208"/>
    <lineage>
        <taxon>Bacteria</taxon>
        <taxon>Pseudomonadati</taxon>
        <taxon>Bacteroidota</taxon>
        <taxon>Cytophagia</taxon>
        <taxon>Cytophagales</taxon>
        <taxon>Hymenobacteraceae</taxon>
        <taxon>Hymenobacter</taxon>
    </lineage>
</organism>
<dbReference type="InterPro" id="IPR024775">
    <property type="entry name" value="DinB-like"/>
</dbReference>
<name>A0A4Z0PKN5_9BACT</name>
<dbReference type="SUPFAM" id="SSF109854">
    <property type="entry name" value="DinB/YfiT-like putative metalloenzymes"/>
    <property type="match status" value="1"/>
</dbReference>
<reference evidence="2 3" key="1">
    <citation type="submission" date="2019-04" db="EMBL/GenBank/DDBJ databases">
        <authorList>
            <person name="Feng G."/>
            <person name="Zhang J."/>
            <person name="Zhu H."/>
        </authorList>
    </citation>
    <scope>NUCLEOTIDE SEQUENCE [LARGE SCALE GENOMIC DNA]</scope>
    <source>
        <strain evidence="2 3">JCM 17223</strain>
    </source>
</reference>
<protein>
    <submittedName>
        <fullName evidence="2">DinB family protein</fullName>
    </submittedName>
</protein>
<dbReference type="InterPro" id="IPR034660">
    <property type="entry name" value="DinB/YfiT-like"/>
</dbReference>
<comment type="caution">
    <text evidence="2">The sequence shown here is derived from an EMBL/GenBank/DDBJ whole genome shotgun (WGS) entry which is preliminary data.</text>
</comment>
<gene>
    <name evidence="2" type="ORF">E5J99_09725</name>
</gene>
<dbReference type="EMBL" id="SRLD01000016">
    <property type="protein sequence ID" value="TGE16395.1"/>
    <property type="molecule type" value="Genomic_DNA"/>
</dbReference>
<sequence length="174" mass="19743">MSTLTRPIPGQYLPYYDTYIRHVPVGADPLELLTQLPTQLIGHFTDAQARYAYAPGKWSTKEMLGHIIDTERIFSYRALRFSRNDQTDLPGYEQDDYVPESGANDRPLSDMLAEYATVRAATLSLFRSFTPTQLDRTGTANNGPSGVRALLYVIPGHELHHIAVLRERYLPQLF</sequence>
<evidence type="ECO:0000259" key="1">
    <source>
        <dbReference type="Pfam" id="PF12867"/>
    </source>
</evidence>
<dbReference type="AlphaFoldDB" id="A0A4Z0PKN5"/>